<organism evidence="1 2">
    <name type="scientific">Albula glossodonta</name>
    <name type="common">roundjaw bonefish</name>
    <dbReference type="NCBI Taxonomy" id="121402"/>
    <lineage>
        <taxon>Eukaryota</taxon>
        <taxon>Metazoa</taxon>
        <taxon>Chordata</taxon>
        <taxon>Craniata</taxon>
        <taxon>Vertebrata</taxon>
        <taxon>Euteleostomi</taxon>
        <taxon>Actinopterygii</taxon>
        <taxon>Neopterygii</taxon>
        <taxon>Teleostei</taxon>
        <taxon>Albuliformes</taxon>
        <taxon>Albulidae</taxon>
        <taxon>Albula</taxon>
    </lineage>
</organism>
<name>A0A8T2P9Z9_9TELE</name>
<gene>
    <name evidence="1" type="ORF">JZ751_027808</name>
</gene>
<keyword evidence="2" id="KW-1185">Reference proteome</keyword>
<dbReference type="AlphaFoldDB" id="A0A8T2P9Z9"/>
<dbReference type="EMBL" id="JAFBMS010000009">
    <property type="protein sequence ID" value="KAG9349365.1"/>
    <property type="molecule type" value="Genomic_DNA"/>
</dbReference>
<proteinExistence type="predicted"/>
<dbReference type="Proteomes" id="UP000824540">
    <property type="component" value="Unassembled WGS sequence"/>
</dbReference>
<evidence type="ECO:0000313" key="2">
    <source>
        <dbReference type="Proteomes" id="UP000824540"/>
    </source>
</evidence>
<reference evidence="1" key="1">
    <citation type="thesis" date="2021" institute="BYU ScholarsArchive" country="Provo, UT, USA">
        <title>Applications of and Algorithms for Genome Assembly and Genomic Analyses with an Emphasis on Marine Teleosts.</title>
        <authorList>
            <person name="Pickett B.D."/>
        </authorList>
    </citation>
    <scope>NUCLEOTIDE SEQUENCE</scope>
    <source>
        <strain evidence="1">HI-2016</strain>
    </source>
</reference>
<sequence>MSPTVWHPALNHAGVDGGWQPHRMDEEEASFYGNVGKELSDVRLHSAQAGTRLKASVKSGLLRLAMCTNRPHAKHETEVTSELNLYSNGFMPSNRHCIGHGCASVTHTLVRNGRMDGQILAALHTAGHRQSPAFGELCSSPVQV</sequence>
<evidence type="ECO:0000313" key="1">
    <source>
        <dbReference type="EMBL" id="KAG9349365.1"/>
    </source>
</evidence>
<protein>
    <submittedName>
        <fullName evidence="1">Uncharacterized protein</fullName>
    </submittedName>
</protein>
<accession>A0A8T2P9Z9</accession>
<comment type="caution">
    <text evidence="1">The sequence shown here is derived from an EMBL/GenBank/DDBJ whole genome shotgun (WGS) entry which is preliminary data.</text>
</comment>